<evidence type="ECO:0000313" key="8">
    <source>
        <dbReference type="Proteomes" id="UP000503004"/>
    </source>
</evidence>
<feature type="transmembrane region" description="Helical" evidence="6">
    <location>
        <begin position="781"/>
        <end position="800"/>
    </location>
</feature>
<dbReference type="InterPro" id="IPR036259">
    <property type="entry name" value="MFS_trans_sf"/>
</dbReference>
<feature type="transmembrane region" description="Helical" evidence="6">
    <location>
        <begin position="382"/>
        <end position="402"/>
    </location>
</feature>
<dbReference type="KEGG" id="metu:GNH96_10630"/>
<keyword evidence="8" id="KW-1185">Reference proteome</keyword>
<feature type="transmembrane region" description="Helical" evidence="6">
    <location>
        <begin position="709"/>
        <end position="727"/>
    </location>
</feature>
<feature type="transmembrane region" description="Helical" evidence="6">
    <location>
        <begin position="131"/>
        <end position="151"/>
    </location>
</feature>
<dbReference type="PANTHER" id="PTHR30250:SF26">
    <property type="entry name" value="PSMA PROTEIN"/>
    <property type="match status" value="1"/>
</dbReference>
<feature type="transmembrane region" description="Helical" evidence="6">
    <location>
        <begin position="912"/>
        <end position="931"/>
    </location>
</feature>
<name>A0A858Q8Z9_9GAMM</name>
<feature type="transmembrane region" description="Helical" evidence="6">
    <location>
        <begin position="812"/>
        <end position="832"/>
    </location>
</feature>
<comment type="subcellular location">
    <subcellularLocation>
        <location evidence="1">Cell membrane</location>
        <topology evidence="1">Multi-pass membrane protein</topology>
    </subcellularLocation>
</comment>
<feature type="transmembrane region" description="Helical" evidence="6">
    <location>
        <begin position="635"/>
        <end position="657"/>
    </location>
</feature>
<evidence type="ECO:0000256" key="4">
    <source>
        <dbReference type="ARBA" id="ARBA00022989"/>
    </source>
</evidence>
<evidence type="ECO:0000256" key="3">
    <source>
        <dbReference type="ARBA" id="ARBA00022692"/>
    </source>
</evidence>
<dbReference type="Proteomes" id="UP000503004">
    <property type="component" value="Chromosome"/>
</dbReference>
<feature type="transmembrane region" description="Helical" evidence="6">
    <location>
        <begin position="163"/>
        <end position="184"/>
    </location>
</feature>
<dbReference type="Pfam" id="PF07690">
    <property type="entry name" value="MFS_1"/>
    <property type="match status" value="1"/>
</dbReference>
<evidence type="ECO:0000313" key="7">
    <source>
        <dbReference type="EMBL" id="QJD30382.1"/>
    </source>
</evidence>
<keyword evidence="5 6" id="KW-0472">Membrane</keyword>
<feature type="transmembrane region" description="Helical" evidence="6">
    <location>
        <begin position="12"/>
        <end position="28"/>
    </location>
</feature>
<reference evidence="8" key="1">
    <citation type="submission" date="2019-12" db="EMBL/GenBank/DDBJ databases">
        <authorList>
            <person name="Awala S.I."/>
            <person name="Rhee S.K."/>
        </authorList>
    </citation>
    <scope>NUCLEOTIDE SEQUENCE [LARGE SCALE GENOMIC DNA]</scope>
    <source>
        <strain evidence="8">IM1</strain>
    </source>
</reference>
<dbReference type="RefSeq" id="WP_169603656.1">
    <property type="nucleotide sequence ID" value="NZ_CP046565.1"/>
</dbReference>
<dbReference type="GO" id="GO:0022857">
    <property type="term" value="F:transmembrane transporter activity"/>
    <property type="evidence" value="ECO:0007669"/>
    <property type="project" value="InterPro"/>
</dbReference>
<feature type="transmembrane region" description="Helical" evidence="6">
    <location>
        <begin position="873"/>
        <end position="892"/>
    </location>
</feature>
<feature type="transmembrane region" description="Helical" evidence="6">
    <location>
        <begin position="48"/>
        <end position="71"/>
    </location>
</feature>
<dbReference type="InterPro" id="IPR050833">
    <property type="entry name" value="Poly_Biosynth_Transport"/>
</dbReference>
<accession>A0A858Q8Z9</accession>
<dbReference type="PANTHER" id="PTHR30250">
    <property type="entry name" value="PST FAMILY PREDICTED COLANIC ACID TRANSPORTER"/>
    <property type="match status" value="1"/>
</dbReference>
<evidence type="ECO:0000256" key="1">
    <source>
        <dbReference type="ARBA" id="ARBA00004651"/>
    </source>
</evidence>
<feature type="transmembrane region" description="Helical" evidence="6">
    <location>
        <begin position="190"/>
        <end position="208"/>
    </location>
</feature>
<feature type="transmembrane region" description="Helical" evidence="6">
    <location>
        <begin position="408"/>
        <end position="429"/>
    </location>
</feature>
<feature type="transmembrane region" description="Helical" evidence="6">
    <location>
        <begin position="838"/>
        <end position="861"/>
    </location>
</feature>
<dbReference type="EMBL" id="CP046565">
    <property type="protein sequence ID" value="QJD30382.1"/>
    <property type="molecule type" value="Genomic_DNA"/>
</dbReference>
<dbReference type="SUPFAM" id="SSF103473">
    <property type="entry name" value="MFS general substrate transporter"/>
    <property type="match status" value="1"/>
</dbReference>
<keyword evidence="4 6" id="KW-1133">Transmembrane helix</keyword>
<feature type="transmembrane region" description="Helical" evidence="6">
    <location>
        <begin position="315"/>
        <end position="339"/>
    </location>
</feature>
<feature type="transmembrane region" description="Helical" evidence="6">
    <location>
        <begin position="480"/>
        <end position="500"/>
    </location>
</feature>
<dbReference type="InterPro" id="IPR011701">
    <property type="entry name" value="MFS"/>
</dbReference>
<dbReference type="GO" id="GO:0005886">
    <property type="term" value="C:plasma membrane"/>
    <property type="evidence" value="ECO:0007669"/>
    <property type="project" value="UniProtKB-SubCell"/>
</dbReference>
<gene>
    <name evidence="7" type="ORF">GNH96_10630</name>
</gene>
<sequence>MADDHRNAHTRLSRNAIASVVGQMIYLVTRVGLPPFILLHVSLQDYSIWATCFLVLGYIGMSTFGIAGVYIRYSAEYYAHGRLDEIGRMMGAGIWLTLALGSLILGVLWVSMPWLYAWFHIEPGMQDTMRLLVLGVVGAMLLELLIPYGYVMGGIHRNAENAVISLICSTLEAVLIVVFLLQGWGLVGMMAAYVLRAVFALTFTLTWFHRLLPGFRIHLWGLGKAQWRPFLEYGGIMQVNGLLSVFLNTSERALAGYVTHNPGAVGLLDISQKFPMMATQLFNSATNSLLSAITHLHALGQEDELVRLYLRSSRYLNALNGLALGFMAPFSAVLITAWMGQSVPVAEAGTLLLYAAIGFHVHALTAPVTSYFQAVNSPARTFWAFIVPQIVLLAMGLAWMLWRGETGLLSLAGMIMLTRIGASLGVIVYANAQLGIGQFRFFREVAPIGALPYLVGYVAYQAVSGWAGLAELTRWEALGVLALFGVAYSAVTLGLVFAFLSQPDERRMVFDALARLGWKRSGECRPSFFSAQAATSAGGFSRWLIPPALCVYFGGGLIHALGMAGGPLTGLLQAADAPALDGVFGIAVLLMGLSAGFGGCWADRAGPRPPLLAASLFILAGLLSVLLGAHRQSAVLILLGYGVAGGLGLGLGYSAAMPPLMRVLPARRGLMAGLALAGFGGGVLSTGPLMDAMPRVIGNPEPLGTAETVFALGLLGLALLLAGCFAIRVPSSDGKPATGREWRSPRFYLLWLMLCLSAAAGIGLSSLAVPTLRGMPDAAGTAAAFAGLLALADLGGRLAWGWAADHLGRKSAYVLVFLGGAALCMALPFAGLAGNVPVFVVCCAAAASLFGGGLAALPAYAADLFGTRRIGQIYGSLLTAWAVAAAAIPPLVSRLETWLTGIGLAETHARFAMLWMASGLLLIGFLCNLLVSQAEGADAS</sequence>
<feature type="transmembrane region" description="Helical" evidence="6">
    <location>
        <begin position="441"/>
        <end position="460"/>
    </location>
</feature>
<organism evidence="7 8">
    <name type="scientific">Methylococcus geothermalis</name>
    <dbReference type="NCBI Taxonomy" id="2681310"/>
    <lineage>
        <taxon>Bacteria</taxon>
        <taxon>Pseudomonadati</taxon>
        <taxon>Pseudomonadota</taxon>
        <taxon>Gammaproteobacteria</taxon>
        <taxon>Methylococcales</taxon>
        <taxon>Methylococcaceae</taxon>
        <taxon>Methylococcus</taxon>
    </lineage>
</organism>
<feature type="transmembrane region" description="Helical" evidence="6">
    <location>
        <begin position="669"/>
        <end position="689"/>
    </location>
</feature>
<feature type="transmembrane region" description="Helical" evidence="6">
    <location>
        <begin position="611"/>
        <end position="629"/>
    </location>
</feature>
<evidence type="ECO:0000256" key="6">
    <source>
        <dbReference type="SAM" id="Phobius"/>
    </source>
</evidence>
<feature type="transmembrane region" description="Helical" evidence="6">
    <location>
        <begin position="748"/>
        <end position="769"/>
    </location>
</feature>
<proteinExistence type="predicted"/>
<keyword evidence="3 6" id="KW-0812">Transmembrane</keyword>
<protein>
    <submittedName>
        <fullName evidence="7">MFS transporter</fullName>
    </submittedName>
</protein>
<evidence type="ECO:0000256" key="2">
    <source>
        <dbReference type="ARBA" id="ARBA00022475"/>
    </source>
</evidence>
<feature type="transmembrane region" description="Helical" evidence="6">
    <location>
        <begin position="543"/>
        <end position="562"/>
    </location>
</feature>
<feature type="transmembrane region" description="Helical" evidence="6">
    <location>
        <begin position="92"/>
        <end position="119"/>
    </location>
</feature>
<keyword evidence="2" id="KW-1003">Cell membrane</keyword>
<dbReference type="Gene3D" id="1.20.1250.20">
    <property type="entry name" value="MFS general substrate transporter like domains"/>
    <property type="match status" value="2"/>
</dbReference>
<evidence type="ECO:0000256" key="5">
    <source>
        <dbReference type="ARBA" id="ARBA00023136"/>
    </source>
</evidence>
<feature type="transmembrane region" description="Helical" evidence="6">
    <location>
        <begin position="582"/>
        <end position="602"/>
    </location>
</feature>
<dbReference type="AlphaFoldDB" id="A0A858Q8Z9"/>
<feature type="transmembrane region" description="Helical" evidence="6">
    <location>
        <begin position="351"/>
        <end position="370"/>
    </location>
</feature>